<gene>
    <name evidence="1" type="ORF">IWQ57_003652</name>
</gene>
<name>A0ACC1JW00_9FUNG</name>
<sequence length="449" mass="48701">MFALPPPRAQASRSRDEEYAHEARQSINMIMAATLGAADNLDMTLSIRGGDKRAKARETRRLSQIKDTWRQSQSPRGQASPAGAVRRDKHASRRMSGSYFTPTETVISMLIFVRFFIPILTSPEAYGLVDARMSPSSRRGLLLCAKVLAVLCNGVSFGSKETYLMPMNGLIREYRPKLRKFLYAISSDADPQSAAHGDHESDDGDDSTDESDASDSVTFDELASQFRAVSVGAKIGTKEEQRRSRMSFTCAVPTAGHVDVPPVPPLPDVPPDTPPAASRPRHRRQASKQSVKSPAAAAAVSASQPARKTFDLPTRQALPPSPRLSPPVAVSSTDTDQLHDSEIVDESLVTVDFLSCLEGNFGKLESVVGSQSDNARLLAVVQELKPIAQYAKHLASSGRTHDTALAATQDPPQRTARPAQARSTHRLSDEYEDLGRRRGAAAPKGHAAR</sequence>
<dbReference type="Proteomes" id="UP001140234">
    <property type="component" value="Unassembled WGS sequence"/>
</dbReference>
<keyword evidence="2" id="KW-1185">Reference proteome</keyword>
<reference evidence="1" key="1">
    <citation type="submission" date="2022-07" db="EMBL/GenBank/DDBJ databases">
        <title>Phylogenomic reconstructions and comparative analyses of Kickxellomycotina fungi.</title>
        <authorList>
            <person name="Reynolds N.K."/>
            <person name="Stajich J.E."/>
            <person name="Barry K."/>
            <person name="Grigoriev I.V."/>
            <person name="Crous P."/>
            <person name="Smith M.E."/>
        </authorList>
    </citation>
    <scope>NUCLEOTIDE SEQUENCE</scope>
    <source>
        <strain evidence="1">CBS 109366</strain>
    </source>
</reference>
<evidence type="ECO:0000313" key="1">
    <source>
        <dbReference type="EMBL" id="KAJ2768162.1"/>
    </source>
</evidence>
<dbReference type="EMBL" id="JANBUJ010001245">
    <property type="protein sequence ID" value="KAJ2768162.1"/>
    <property type="molecule type" value="Genomic_DNA"/>
</dbReference>
<accession>A0ACC1JW00</accession>
<organism evidence="1 2">
    <name type="scientific">Coemansia nantahalensis</name>
    <dbReference type="NCBI Taxonomy" id="2789366"/>
    <lineage>
        <taxon>Eukaryota</taxon>
        <taxon>Fungi</taxon>
        <taxon>Fungi incertae sedis</taxon>
        <taxon>Zoopagomycota</taxon>
        <taxon>Kickxellomycotina</taxon>
        <taxon>Kickxellomycetes</taxon>
        <taxon>Kickxellales</taxon>
        <taxon>Kickxellaceae</taxon>
        <taxon>Coemansia</taxon>
    </lineage>
</organism>
<protein>
    <submittedName>
        <fullName evidence="1">Uncharacterized protein</fullName>
    </submittedName>
</protein>
<comment type="caution">
    <text evidence="1">The sequence shown here is derived from an EMBL/GenBank/DDBJ whole genome shotgun (WGS) entry which is preliminary data.</text>
</comment>
<proteinExistence type="predicted"/>
<evidence type="ECO:0000313" key="2">
    <source>
        <dbReference type="Proteomes" id="UP001140234"/>
    </source>
</evidence>